<dbReference type="AlphaFoldDB" id="A0AA92X1M1"/>
<reference evidence="1 2" key="1">
    <citation type="submission" date="2018-09" db="EMBL/GenBank/DDBJ databases">
        <title>Draft genome of a novel serratia sp. strain with antifungal activity.</title>
        <authorList>
            <person name="Dichmann S.I."/>
            <person name="Park B.P."/>
            <person name="Pathiraja D."/>
            <person name="Choi I.-G."/>
            <person name="Stougaard P."/>
            <person name="Hennessy R.C."/>
        </authorList>
    </citation>
    <scope>NUCLEOTIDE SEQUENCE [LARGE SCALE GENOMIC DNA]</scope>
    <source>
        <strain evidence="1 2">S40</strain>
    </source>
</reference>
<evidence type="ECO:0000313" key="2">
    <source>
        <dbReference type="Proteomes" id="UP000284338"/>
    </source>
</evidence>
<dbReference type="EMBL" id="QYYG01000007">
    <property type="protein sequence ID" value="RJF54172.1"/>
    <property type="molecule type" value="Genomic_DNA"/>
</dbReference>
<organism evidence="1 2">
    <name type="scientific">Serratia inhibens</name>
    <dbReference type="NCBI Taxonomy" id="2338073"/>
    <lineage>
        <taxon>Bacteria</taxon>
        <taxon>Pseudomonadati</taxon>
        <taxon>Pseudomonadota</taxon>
        <taxon>Gammaproteobacteria</taxon>
        <taxon>Enterobacterales</taxon>
        <taxon>Yersiniaceae</taxon>
        <taxon>Serratia</taxon>
    </lineage>
</organism>
<evidence type="ECO:0000313" key="1">
    <source>
        <dbReference type="EMBL" id="RJF54172.1"/>
    </source>
</evidence>
<keyword evidence="2" id="KW-1185">Reference proteome</keyword>
<sequence length="64" mass="7840">MEKAIDLPADRERLWRKLCRYCSRGFFSYGRRKALHSMSREQLRDIGLRRCDVHQEGRDSLWQR</sequence>
<gene>
    <name evidence="1" type="ORF">D4100_19590</name>
</gene>
<comment type="caution">
    <text evidence="1">The sequence shown here is derived from an EMBL/GenBank/DDBJ whole genome shotgun (WGS) entry which is preliminary data.</text>
</comment>
<dbReference type="Proteomes" id="UP000284338">
    <property type="component" value="Unassembled WGS sequence"/>
</dbReference>
<name>A0AA92X1M1_9GAMM</name>
<accession>A0AA92X1M1</accession>
<proteinExistence type="predicted"/>
<protein>
    <submittedName>
        <fullName evidence="1">DUF1127 domain-containing protein</fullName>
    </submittedName>
</protein>